<dbReference type="RefSeq" id="WP_147192855.1">
    <property type="nucleotide sequence ID" value="NZ_CP042435.1"/>
</dbReference>
<comment type="domain">
    <text evidence="8">The N-terminal domain determines nucleotide recognition and specific binding, while the C-terminal domain determines the specific binding to the target protein.</text>
</comment>
<keyword evidence="3 8" id="KW-0479">Metal-binding</keyword>
<dbReference type="OrthoDB" id="9788394at2"/>
<dbReference type="CDD" id="cd02503">
    <property type="entry name" value="MobA"/>
    <property type="match status" value="1"/>
</dbReference>
<dbReference type="InterPro" id="IPR029044">
    <property type="entry name" value="Nucleotide-diphossugar_trans"/>
</dbReference>
<dbReference type="GO" id="GO:0046872">
    <property type="term" value="F:metal ion binding"/>
    <property type="evidence" value="ECO:0007669"/>
    <property type="project" value="UniProtKB-KW"/>
</dbReference>
<feature type="binding site" evidence="8">
    <location>
        <position position="282"/>
    </location>
    <ligand>
        <name>Mg(2+)</name>
        <dbReference type="ChEBI" id="CHEBI:18420"/>
    </ligand>
</feature>
<feature type="domain" description="MobA-like NTP transferase" evidence="9">
    <location>
        <begin position="193"/>
        <end position="347"/>
    </location>
</feature>
<evidence type="ECO:0000313" key="10">
    <source>
        <dbReference type="EMBL" id="QEC69979.1"/>
    </source>
</evidence>
<dbReference type="InterPro" id="IPR025877">
    <property type="entry name" value="MobA-like_NTP_Trfase"/>
</dbReference>
<feature type="binding site" evidence="8">
    <location>
        <position position="208"/>
    </location>
    <ligand>
        <name>GTP</name>
        <dbReference type="ChEBI" id="CHEBI:37565"/>
    </ligand>
</feature>
<evidence type="ECO:0000256" key="2">
    <source>
        <dbReference type="ARBA" id="ARBA00022679"/>
    </source>
</evidence>
<dbReference type="AlphaFoldDB" id="A0A5B8VF84"/>
<dbReference type="Pfam" id="PF12804">
    <property type="entry name" value="NTP_transf_3"/>
    <property type="match status" value="1"/>
</dbReference>
<feature type="binding site" evidence="8">
    <location>
        <begin position="196"/>
        <end position="198"/>
    </location>
    <ligand>
        <name>GTP</name>
        <dbReference type="ChEBI" id="CHEBI:37565"/>
    </ligand>
</feature>
<evidence type="ECO:0000256" key="1">
    <source>
        <dbReference type="ARBA" id="ARBA00022490"/>
    </source>
</evidence>
<dbReference type="GO" id="GO:0005737">
    <property type="term" value="C:cytoplasm"/>
    <property type="evidence" value="ECO:0007669"/>
    <property type="project" value="UniProtKB-SubCell"/>
</dbReference>
<sequence length="384" mass="43300">MISKDHKKHSDIARPSLGNFGRNEFAIVGTTCDNVKALSAAVIKALSSKYKCAYIDADHKDKNATVQTQEAFIEFTDKISYKEFRYTKDADKFQYHQFFNEIDLILVNGNHNEASKQIIVIDKVKEASLLKRASQLSNVQLILLHDNADGIFDFIKEAVPNWQQLPILALREENNIVEFLEKQLGKSIPVLNGLVLAGGKSVRMGFDKTVIEWHGKDQRSYMADTLKEICDDVFISCRSEQRDEIKNYKTIPDTFTGLGPYGAILSAFRENPDAAWFVAASDLPLIDNETLVYLIQHRDNSKVATTFESPHDGFPEPLITIWEPKAYPILLSFLAQGYSCPRKVLRNNDVHIIKALHPEKLMNVNTEAELVEAKTLLGNKTALA</sequence>
<comment type="subcellular location">
    <subcellularLocation>
        <location evidence="8">Cytoplasm</location>
    </subcellularLocation>
</comment>
<evidence type="ECO:0000259" key="9">
    <source>
        <dbReference type="Pfam" id="PF12804"/>
    </source>
</evidence>
<dbReference type="EMBL" id="CP042435">
    <property type="protein sequence ID" value="QEC69979.1"/>
    <property type="molecule type" value="Genomic_DNA"/>
</dbReference>
<dbReference type="GO" id="GO:0005525">
    <property type="term" value="F:GTP binding"/>
    <property type="evidence" value="ECO:0007669"/>
    <property type="project" value="UniProtKB-UniRule"/>
</dbReference>
<accession>A0A5B8VF84</accession>
<keyword evidence="1 8" id="KW-0963">Cytoplasm</keyword>
<feature type="binding site" evidence="8">
    <location>
        <position position="282"/>
    </location>
    <ligand>
        <name>GTP</name>
        <dbReference type="ChEBI" id="CHEBI:37565"/>
    </ligand>
</feature>
<gene>
    <name evidence="8" type="primary">mobA</name>
    <name evidence="10" type="ORF">FRZ67_22755</name>
</gene>
<dbReference type="GO" id="GO:0006777">
    <property type="term" value="P:Mo-molybdopterin cofactor biosynthetic process"/>
    <property type="evidence" value="ECO:0007669"/>
    <property type="project" value="UniProtKB-KW"/>
</dbReference>
<dbReference type="PANTHER" id="PTHR19136">
    <property type="entry name" value="MOLYBDENUM COFACTOR GUANYLYLTRANSFERASE"/>
    <property type="match status" value="1"/>
</dbReference>
<evidence type="ECO:0000256" key="4">
    <source>
        <dbReference type="ARBA" id="ARBA00022741"/>
    </source>
</evidence>
<reference evidence="10 11" key="1">
    <citation type="journal article" date="2016" name="Int. J. Syst. Evol. Microbiol.">
        <title>Panacibacter ginsenosidivorans gen. nov., sp. nov., with ginsenoside converting activity isolated from soil of a ginseng field.</title>
        <authorList>
            <person name="Siddiqi M.Z."/>
            <person name="Muhammad Shafi S."/>
            <person name="Choi K.D."/>
            <person name="Im W.T."/>
        </authorList>
    </citation>
    <scope>NUCLEOTIDE SEQUENCE [LARGE SCALE GENOMIC DNA]</scope>
    <source>
        <strain evidence="10 11">Gsoil1550</strain>
    </source>
</reference>
<comment type="cofactor">
    <cofactor evidence="8">
        <name>Mg(2+)</name>
        <dbReference type="ChEBI" id="CHEBI:18420"/>
    </cofactor>
</comment>
<comment type="similarity">
    <text evidence="8">Belongs to the MobA family.</text>
</comment>
<dbReference type="EC" id="2.7.7.77" evidence="8"/>
<comment type="catalytic activity">
    <reaction evidence="8">
        <text>Mo-molybdopterin + GTP + H(+) = Mo-molybdopterin guanine dinucleotide + diphosphate</text>
        <dbReference type="Rhea" id="RHEA:34243"/>
        <dbReference type="ChEBI" id="CHEBI:15378"/>
        <dbReference type="ChEBI" id="CHEBI:33019"/>
        <dbReference type="ChEBI" id="CHEBI:37565"/>
        <dbReference type="ChEBI" id="CHEBI:71302"/>
        <dbReference type="ChEBI" id="CHEBI:71310"/>
        <dbReference type="EC" id="2.7.7.77"/>
    </reaction>
</comment>
<evidence type="ECO:0000256" key="6">
    <source>
        <dbReference type="ARBA" id="ARBA00023134"/>
    </source>
</evidence>
<keyword evidence="11" id="KW-1185">Reference proteome</keyword>
<dbReference type="Gene3D" id="3.90.550.10">
    <property type="entry name" value="Spore Coat Polysaccharide Biosynthesis Protein SpsA, Chain A"/>
    <property type="match status" value="1"/>
</dbReference>
<protein>
    <recommendedName>
        <fullName evidence="8">Probable molybdenum cofactor guanylyltransferase</fullName>
        <shortName evidence="8">MoCo guanylyltransferase</shortName>
        <ecNumber evidence="8">2.7.7.77</ecNumber>
    </recommendedName>
    <alternativeName>
        <fullName evidence="8">GTP:molybdopterin guanylyltransferase</fullName>
    </alternativeName>
    <alternativeName>
        <fullName evidence="8">Mo-MPT guanylyltransferase</fullName>
    </alternativeName>
    <alternativeName>
        <fullName evidence="8">Molybdopterin guanylyltransferase</fullName>
    </alternativeName>
    <alternativeName>
        <fullName evidence="8">Molybdopterin-guanine dinucleotide synthase</fullName>
        <shortName evidence="8">MGD synthase</shortName>
    </alternativeName>
</protein>
<keyword evidence="5 8" id="KW-0460">Magnesium</keyword>
<feature type="binding site" evidence="8">
    <location>
        <position position="253"/>
    </location>
    <ligand>
        <name>GTP</name>
        <dbReference type="ChEBI" id="CHEBI:37565"/>
    </ligand>
</feature>
<comment type="function">
    <text evidence="8">Transfers a GMP moiety from GTP to Mo-molybdopterin (Mo-MPT) cofactor (Moco or molybdenum cofactor) to form Mo-molybdopterin guanine dinucleotide (Mo-MGD) cofactor.</text>
</comment>
<keyword evidence="7 8" id="KW-0501">Molybdenum cofactor biosynthesis</keyword>
<keyword evidence="2 8" id="KW-0808">Transferase</keyword>
<dbReference type="KEGG" id="pgin:FRZ67_22755"/>
<dbReference type="InterPro" id="IPR013482">
    <property type="entry name" value="Molybde_CF_guanTrfase"/>
</dbReference>
<evidence type="ECO:0000256" key="5">
    <source>
        <dbReference type="ARBA" id="ARBA00022842"/>
    </source>
</evidence>
<dbReference type="SUPFAM" id="SSF53448">
    <property type="entry name" value="Nucleotide-diphospho-sugar transferases"/>
    <property type="match status" value="1"/>
</dbReference>
<keyword evidence="4 8" id="KW-0547">Nucleotide-binding</keyword>
<comment type="caution">
    <text evidence="8">Lacks conserved residue(s) required for the propagation of feature annotation.</text>
</comment>
<evidence type="ECO:0000313" key="11">
    <source>
        <dbReference type="Proteomes" id="UP000321533"/>
    </source>
</evidence>
<dbReference type="Proteomes" id="UP000321533">
    <property type="component" value="Chromosome"/>
</dbReference>
<keyword evidence="6 8" id="KW-0342">GTP-binding</keyword>
<dbReference type="HAMAP" id="MF_00316">
    <property type="entry name" value="MobA"/>
    <property type="match status" value="1"/>
</dbReference>
<organism evidence="10 11">
    <name type="scientific">Panacibacter ginsenosidivorans</name>
    <dbReference type="NCBI Taxonomy" id="1813871"/>
    <lineage>
        <taxon>Bacteria</taxon>
        <taxon>Pseudomonadati</taxon>
        <taxon>Bacteroidota</taxon>
        <taxon>Chitinophagia</taxon>
        <taxon>Chitinophagales</taxon>
        <taxon>Chitinophagaceae</taxon>
        <taxon>Panacibacter</taxon>
    </lineage>
</organism>
<dbReference type="PANTHER" id="PTHR19136:SF81">
    <property type="entry name" value="MOLYBDENUM COFACTOR GUANYLYLTRANSFERASE"/>
    <property type="match status" value="1"/>
</dbReference>
<evidence type="ECO:0000256" key="7">
    <source>
        <dbReference type="ARBA" id="ARBA00023150"/>
    </source>
</evidence>
<evidence type="ECO:0000256" key="3">
    <source>
        <dbReference type="ARBA" id="ARBA00022723"/>
    </source>
</evidence>
<evidence type="ECO:0000256" key="8">
    <source>
        <dbReference type="HAMAP-Rule" id="MF_00316"/>
    </source>
</evidence>
<dbReference type="GO" id="GO:0061603">
    <property type="term" value="F:molybdenum cofactor guanylyltransferase activity"/>
    <property type="evidence" value="ECO:0007669"/>
    <property type="project" value="UniProtKB-EC"/>
</dbReference>
<proteinExistence type="inferred from homology"/>
<name>A0A5B8VF84_9BACT</name>